<comment type="caution">
    <text evidence="1">The sequence shown here is derived from an EMBL/GenBank/DDBJ whole genome shotgun (WGS) entry which is preliminary data.</text>
</comment>
<dbReference type="EMBL" id="SJPX01000003">
    <property type="protein sequence ID" value="TWU52025.1"/>
    <property type="molecule type" value="Genomic_DNA"/>
</dbReference>
<sequence length="163" mass="18682">MELTLLRTDFCEFPWPKSLSWKFESVQHGDSKSLVLTSKGRTLHGMIQVWDLFGNDLKTFHSMQWARLTSAPQGFPPGITVEQIETNGTYREWVGVSNLTHPERFVDYELMSKNNDTIIYVRRSSNASDPSEIRRELSMIKVDAPDSWAVDASLRRTAATRSE</sequence>
<gene>
    <name evidence="1" type="ORF">Poly59_36220</name>
</gene>
<dbReference type="AlphaFoldDB" id="A0A5C6ETI9"/>
<accession>A0A5C6ETI9</accession>
<keyword evidence="2" id="KW-1185">Reference proteome</keyword>
<dbReference type="Proteomes" id="UP000317977">
    <property type="component" value="Unassembled WGS sequence"/>
</dbReference>
<reference evidence="1 2" key="1">
    <citation type="submission" date="2019-02" db="EMBL/GenBank/DDBJ databases">
        <title>Deep-cultivation of Planctomycetes and their phenomic and genomic characterization uncovers novel biology.</title>
        <authorList>
            <person name="Wiegand S."/>
            <person name="Jogler M."/>
            <person name="Boedeker C."/>
            <person name="Pinto D."/>
            <person name="Vollmers J."/>
            <person name="Rivas-Marin E."/>
            <person name="Kohn T."/>
            <person name="Peeters S.H."/>
            <person name="Heuer A."/>
            <person name="Rast P."/>
            <person name="Oberbeckmann S."/>
            <person name="Bunk B."/>
            <person name="Jeske O."/>
            <person name="Meyerdierks A."/>
            <person name="Storesund J.E."/>
            <person name="Kallscheuer N."/>
            <person name="Luecker S."/>
            <person name="Lage O.M."/>
            <person name="Pohl T."/>
            <person name="Merkel B.J."/>
            <person name="Hornburger P."/>
            <person name="Mueller R.-W."/>
            <person name="Bruemmer F."/>
            <person name="Labrenz M."/>
            <person name="Spormann A.M."/>
            <person name="Op Den Camp H."/>
            <person name="Overmann J."/>
            <person name="Amann R."/>
            <person name="Jetten M.S.M."/>
            <person name="Mascher T."/>
            <person name="Medema M.H."/>
            <person name="Devos D.P."/>
            <person name="Kaster A.-K."/>
            <person name="Ovreas L."/>
            <person name="Rohde M."/>
            <person name="Galperin M.Y."/>
            <person name="Jogler C."/>
        </authorList>
    </citation>
    <scope>NUCLEOTIDE SEQUENCE [LARGE SCALE GENOMIC DNA]</scope>
    <source>
        <strain evidence="1 2">Poly59</strain>
    </source>
</reference>
<proteinExistence type="predicted"/>
<organism evidence="1 2">
    <name type="scientific">Rubripirellula reticaptiva</name>
    <dbReference type="NCBI Taxonomy" id="2528013"/>
    <lineage>
        <taxon>Bacteria</taxon>
        <taxon>Pseudomonadati</taxon>
        <taxon>Planctomycetota</taxon>
        <taxon>Planctomycetia</taxon>
        <taxon>Pirellulales</taxon>
        <taxon>Pirellulaceae</taxon>
        <taxon>Rubripirellula</taxon>
    </lineage>
</organism>
<evidence type="ECO:0000313" key="1">
    <source>
        <dbReference type="EMBL" id="TWU52025.1"/>
    </source>
</evidence>
<name>A0A5C6ETI9_9BACT</name>
<evidence type="ECO:0000313" key="2">
    <source>
        <dbReference type="Proteomes" id="UP000317977"/>
    </source>
</evidence>
<protein>
    <submittedName>
        <fullName evidence="1">Uncharacterized protein</fullName>
    </submittedName>
</protein>